<protein>
    <recommendedName>
        <fullName evidence="5">Lysyl oxidase</fullName>
    </recommendedName>
</protein>
<keyword evidence="2" id="KW-0472">Membrane</keyword>
<dbReference type="Pfam" id="PF01186">
    <property type="entry name" value="Lysyl_oxidase"/>
    <property type="match status" value="1"/>
</dbReference>
<evidence type="ECO:0000313" key="4">
    <source>
        <dbReference type="Proteomes" id="UP000219689"/>
    </source>
</evidence>
<evidence type="ECO:0000256" key="1">
    <source>
        <dbReference type="SAM" id="MobiDB-lite"/>
    </source>
</evidence>
<evidence type="ECO:0000313" key="3">
    <source>
        <dbReference type="EMBL" id="PCR88734.1"/>
    </source>
</evidence>
<dbReference type="OrthoDB" id="2816at2157"/>
<dbReference type="GO" id="GO:0016641">
    <property type="term" value="F:oxidoreductase activity, acting on the CH-NH2 group of donors, oxygen as acceptor"/>
    <property type="evidence" value="ECO:0007669"/>
    <property type="project" value="InterPro"/>
</dbReference>
<dbReference type="GO" id="GO:0005507">
    <property type="term" value="F:copper ion binding"/>
    <property type="evidence" value="ECO:0007669"/>
    <property type="project" value="InterPro"/>
</dbReference>
<sequence>MKIQWTNGRKRVALLGGVLLVAVAGIGMISLAGIVVDNPFAVSVSDSSTEAPAPSGSDGTVNEGDTPTDEGNSATSPPTLEPGPEPADDHVAAKPGVNFVPGVRNFNISIESFDESSPDVEDGFVTPGEHRLLRFDMIIYNVGDTDAELGNPLDRHDLYEYSDSHGHAHLKGFNKYTLFDESGKKMDVGKKQTFCLRDNFRISSRSNASSSPQFDCDYQGISAGWADIYDSSLPGQYLVIDSLSDGKYTLRATTNAEGTVDEACTGDNTVRVDLRIHNGTVTETDTSQNRSVRASAC</sequence>
<evidence type="ECO:0008006" key="5">
    <source>
        <dbReference type="Google" id="ProtNLM"/>
    </source>
</evidence>
<feature type="compositionally biased region" description="Polar residues" evidence="1">
    <location>
        <begin position="57"/>
        <end position="78"/>
    </location>
</feature>
<reference evidence="3 4" key="1">
    <citation type="submission" date="2017-09" db="EMBL/GenBank/DDBJ databases">
        <title>Genome sequences of Natrinema ejinorence JCM 13890T.</title>
        <authorList>
            <person name="Roh S.W."/>
            <person name="Kim Y.B."/>
            <person name="Kim J.Y."/>
        </authorList>
    </citation>
    <scope>NUCLEOTIDE SEQUENCE [LARGE SCALE GENOMIC DNA]</scope>
    <source>
        <strain evidence="3 4">JCM 13890</strain>
    </source>
</reference>
<evidence type="ECO:0000256" key="2">
    <source>
        <dbReference type="SAM" id="Phobius"/>
    </source>
</evidence>
<feature type="transmembrane region" description="Helical" evidence="2">
    <location>
        <begin position="12"/>
        <end position="36"/>
    </location>
</feature>
<dbReference type="EMBL" id="NXNI01000002">
    <property type="protein sequence ID" value="PCR88734.1"/>
    <property type="molecule type" value="Genomic_DNA"/>
</dbReference>
<dbReference type="InterPro" id="IPR001695">
    <property type="entry name" value="Lysyl_oxidase"/>
</dbReference>
<comment type="caution">
    <text evidence="3">The sequence shown here is derived from an EMBL/GenBank/DDBJ whole genome shotgun (WGS) entry which is preliminary data.</text>
</comment>
<organism evidence="3 4">
    <name type="scientific">Natrinema ejinorense</name>
    <dbReference type="NCBI Taxonomy" id="373386"/>
    <lineage>
        <taxon>Archaea</taxon>
        <taxon>Methanobacteriati</taxon>
        <taxon>Methanobacteriota</taxon>
        <taxon>Stenosarchaea group</taxon>
        <taxon>Halobacteria</taxon>
        <taxon>Halobacteriales</taxon>
        <taxon>Natrialbaceae</taxon>
        <taxon>Natrinema</taxon>
    </lineage>
</organism>
<dbReference type="RefSeq" id="WP_097381755.1">
    <property type="nucleotide sequence ID" value="NZ_NXNI01000002.1"/>
</dbReference>
<name>A0A2A5QPI8_9EURY</name>
<accession>A0A2A5QPI8</accession>
<dbReference type="Proteomes" id="UP000219689">
    <property type="component" value="Unassembled WGS sequence"/>
</dbReference>
<feature type="region of interest" description="Disordered" evidence="1">
    <location>
        <begin position="44"/>
        <end position="94"/>
    </location>
</feature>
<proteinExistence type="predicted"/>
<keyword evidence="2" id="KW-1133">Transmembrane helix</keyword>
<gene>
    <name evidence="3" type="ORF">CP557_19745</name>
</gene>
<dbReference type="AlphaFoldDB" id="A0A2A5QPI8"/>
<keyword evidence="4" id="KW-1185">Reference proteome</keyword>
<keyword evidence="2" id="KW-0812">Transmembrane</keyword>